<name>A0AA86R6W0_9EUKA</name>
<protein>
    <submittedName>
        <fullName evidence="3">Hypothetical_protein</fullName>
    </submittedName>
</protein>
<feature type="region of interest" description="Disordered" evidence="1">
    <location>
        <begin position="164"/>
        <end position="189"/>
    </location>
</feature>
<accession>A0AA86R6W0</accession>
<dbReference type="AlphaFoldDB" id="A0AA86R6W0"/>
<dbReference type="Proteomes" id="UP001642409">
    <property type="component" value="Unassembled WGS sequence"/>
</dbReference>
<evidence type="ECO:0000313" key="2">
    <source>
        <dbReference type="EMBL" id="CAI9971670.1"/>
    </source>
</evidence>
<comment type="caution">
    <text evidence="2">The sequence shown here is derived from an EMBL/GenBank/DDBJ whole genome shotgun (WGS) entry which is preliminary data.</text>
</comment>
<reference evidence="2" key="1">
    <citation type="submission" date="2023-06" db="EMBL/GenBank/DDBJ databases">
        <authorList>
            <person name="Kurt Z."/>
        </authorList>
    </citation>
    <scope>NUCLEOTIDE SEQUENCE</scope>
</reference>
<evidence type="ECO:0000256" key="1">
    <source>
        <dbReference type="SAM" id="MobiDB-lite"/>
    </source>
</evidence>
<proteinExistence type="predicted"/>
<reference evidence="3 4" key="2">
    <citation type="submission" date="2024-07" db="EMBL/GenBank/DDBJ databases">
        <authorList>
            <person name="Akdeniz Z."/>
        </authorList>
    </citation>
    <scope>NUCLEOTIDE SEQUENCE [LARGE SCALE GENOMIC DNA]</scope>
</reference>
<feature type="region of interest" description="Disordered" evidence="1">
    <location>
        <begin position="132"/>
        <end position="151"/>
    </location>
</feature>
<sequence>MLMYHERLSAEQIVMFQMCKVQIQKIIYPFAFLYIQTYLPSFTSIYTPQFILSTPNVQQTAGSSRICGEIVHQADKNQSAALKYKAAFVQYTVQEQALVRPPSPHFSVISALNQLQFKASLQTPSTLINRENFLNSKTGNATPKTRTENRNKNLTVQRKLKLHIRPNSSSNGENEAKRRRNQEKGHGFTVGEQEAQIHVVINCKDK</sequence>
<gene>
    <name evidence="3" type="ORF">HINF_LOCUS36782</name>
    <name evidence="2" type="ORF">HINF_LOCUS59315</name>
</gene>
<feature type="compositionally biased region" description="Polar residues" evidence="1">
    <location>
        <begin position="132"/>
        <end position="144"/>
    </location>
</feature>
<organism evidence="2">
    <name type="scientific">Hexamita inflata</name>
    <dbReference type="NCBI Taxonomy" id="28002"/>
    <lineage>
        <taxon>Eukaryota</taxon>
        <taxon>Metamonada</taxon>
        <taxon>Diplomonadida</taxon>
        <taxon>Hexamitidae</taxon>
        <taxon>Hexamitinae</taxon>
        <taxon>Hexamita</taxon>
    </lineage>
</organism>
<keyword evidence="4" id="KW-1185">Reference proteome</keyword>
<evidence type="ECO:0000313" key="3">
    <source>
        <dbReference type="EMBL" id="CAL6037218.1"/>
    </source>
</evidence>
<dbReference type="EMBL" id="CATOUU010001095">
    <property type="protein sequence ID" value="CAI9971670.1"/>
    <property type="molecule type" value="Genomic_DNA"/>
</dbReference>
<dbReference type="EMBL" id="CAXDID020000136">
    <property type="protein sequence ID" value="CAL6037218.1"/>
    <property type="molecule type" value="Genomic_DNA"/>
</dbReference>
<evidence type="ECO:0000313" key="4">
    <source>
        <dbReference type="Proteomes" id="UP001642409"/>
    </source>
</evidence>